<dbReference type="SUPFAM" id="SSF55781">
    <property type="entry name" value="GAF domain-like"/>
    <property type="match status" value="1"/>
</dbReference>
<dbReference type="PANTHER" id="PTHR33744:SF1">
    <property type="entry name" value="DNA-BINDING TRANSCRIPTIONAL ACTIVATOR ADER"/>
    <property type="match status" value="1"/>
</dbReference>
<reference evidence="4 5" key="1">
    <citation type="submission" date="2024-01" db="EMBL/GenBank/DDBJ databases">
        <title>Complete Genome Sequence of Alkalicoccus halolimnae BZ-SZ-XJ29T, a Moderately Halophilic Bacterium Isolated from a Salt Lake.</title>
        <authorList>
            <person name="Zhao B."/>
        </authorList>
    </citation>
    <scope>NUCLEOTIDE SEQUENCE [LARGE SCALE GENOMIC DNA]</scope>
    <source>
        <strain evidence="4 5">BZ-SZ-XJ29</strain>
    </source>
</reference>
<feature type="domain" description="CdaR GGDEF-like" evidence="3">
    <location>
        <begin position="169"/>
        <end position="287"/>
    </location>
</feature>
<dbReference type="InterPro" id="IPR025736">
    <property type="entry name" value="PucR_C-HTH_dom"/>
</dbReference>
<dbReference type="Pfam" id="PF17853">
    <property type="entry name" value="GGDEF_2"/>
    <property type="match status" value="1"/>
</dbReference>
<dbReference type="Gene3D" id="1.10.10.2840">
    <property type="entry name" value="PucR C-terminal helix-turn-helix domain"/>
    <property type="match status" value="1"/>
</dbReference>
<feature type="domain" description="PucR C-terminal helix-turn-helix" evidence="2">
    <location>
        <begin position="344"/>
        <end position="400"/>
    </location>
</feature>
<dbReference type="KEGG" id="ahal:FTX54_016565"/>
<name>A0AAJ8LUT6_9BACI</name>
<dbReference type="Pfam" id="PF13556">
    <property type="entry name" value="HTH_30"/>
    <property type="match status" value="1"/>
</dbReference>
<organism evidence="4 5">
    <name type="scientific">Alkalicoccus halolimnae</name>
    <dbReference type="NCBI Taxonomy" id="1667239"/>
    <lineage>
        <taxon>Bacteria</taxon>
        <taxon>Bacillati</taxon>
        <taxon>Bacillota</taxon>
        <taxon>Bacilli</taxon>
        <taxon>Bacillales</taxon>
        <taxon>Bacillaceae</taxon>
        <taxon>Alkalicoccus</taxon>
    </lineage>
</organism>
<gene>
    <name evidence="4" type="ORF">FTX54_016565</name>
</gene>
<protein>
    <submittedName>
        <fullName evidence="4">Helix-turn-helix domain-containing protein</fullName>
    </submittedName>
</protein>
<keyword evidence="5" id="KW-1185">Reference proteome</keyword>
<accession>A0AAJ8LUT6</accession>
<evidence type="ECO:0000259" key="3">
    <source>
        <dbReference type="Pfam" id="PF17853"/>
    </source>
</evidence>
<sequence length="407" mass="46515">MRESFSLNRTFESLEEFVDTVSGRLQCPVTMEDANHHLLAYSSHAGETDEARVATIIGRRVPEKVINKFWKEGIIPKLNQQDEPLVIPPIEDIGLGRRVAAAIRRKGEVLGYLWVIDTYSRLTEEDLEDLQFAASKAAHQLLQMSRQRRKREKSREELLWQMLTGEAGTHEDIIRQLSEIGIRTDLPLAVIVFRFEQIDEAHYQKLAYAAKTTQKLHVLIDTRDDEQAVLLVAPHHHDTYEASALQFTETLLARMPEKRGIWSGCGSACSNYEGIEESFHEAQRTAELKQKHPDALQGVRFYKELGIFRYVTLLEETGKLEQLPLPPSLLTLASYDRENNAHMIDTLEKYLAFDGSVAETARALHVHVNTLGYRLRRMEEIAGISLKNPAQKAGLYLDLQLFRNRLC</sequence>
<evidence type="ECO:0000313" key="4">
    <source>
        <dbReference type="EMBL" id="WWD79982.1"/>
    </source>
</evidence>
<evidence type="ECO:0000256" key="1">
    <source>
        <dbReference type="ARBA" id="ARBA00006754"/>
    </source>
</evidence>
<dbReference type="InterPro" id="IPR041522">
    <property type="entry name" value="CdaR_GGDEF"/>
</dbReference>
<dbReference type="RefSeq" id="WP_246125555.1">
    <property type="nucleotide sequence ID" value="NZ_CP144914.1"/>
</dbReference>
<dbReference type="InterPro" id="IPR051448">
    <property type="entry name" value="CdaR-like_regulators"/>
</dbReference>
<evidence type="ECO:0000259" key="2">
    <source>
        <dbReference type="Pfam" id="PF13556"/>
    </source>
</evidence>
<dbReference type="EMBL" id="CP144914">
    <property type="protein sequence ID" value="WWD79982.1"/>
    <property type="molecule type" value="Genomic_DNA"/>
</dbReference>
<evidence type="ECO:0000313" key="5">
    <source>
        <dbReference type="Proteomes" id="UP000321816"/>
    </source>
</evidence>
<dbReference type="Proteomes" id="UP000321816">
    <property type="component" value="Chromosome"/>
</dbReference>
<dbReference type="AlphaFoldDB" id="A0AAJ8LUT6"/>
<dbReference type="PANTHER" id="PTHR33744">
    <property type="entry name" value="CARBOHYDRATE DIACID REGULATOR"/>
    <property type="match status" value="1"/>
</dbReference>
<dbReference type="InterPro" id="IPR042070">
    <property type="entry name" value="PucR_C-HTH_sf"/>
</dbReference>
<proteinExistence type="inferred from homology"/>
<comment type="similarity">
    <text evidence="1">Belongs to the CdaR family.</text>
</comment>